<evidence type="ECO:0000256" key="1">
    <source>
        <dbReference type="ARBA" id="ARBA00004613"/>
    </source>
</evidence>
<dbReference type="GO" id="GO:0006644">
    <property type="term" value="P:phospholipid metabolic process"/>
    <property type="evidence" value="ECO:0007669"/>
    <property type="project" value="InterPro"/>
</dbReference>
<dbReference type="InterPro" id="IPR033113">
    <property type="entry name" value="PLA2_histidine"/>
</dbReference>
<evidence type="ECO:0000313" key="5">
    <source>
        <dbReference type="Proteomes" id="UP001432322"/>
    </source>
</evidence>
<reference evidence="4" key="1">
    <citation type="submission" date="2023-10" db="EMBL/GenBank/DDBJ databases">
        <title>Genome assembly of Pristionchus species.</title>
        <authorList>
            <person name="Yoshida K."/>
            <person name="Sommer R.J."/>
        </authorList>
    </citation>
    <scope>NUCLEOTIDE SEQUENCE</scope>
    <source>
        <strain evidence="4">RS5133</strain>
    </source>
</reference>
<dbReference type="PANTHER" id="PTHR34228:SF4">
    <property type="entry name" value="VENOM PROTEIN"/>
    <property type="match status" value="1"/>
</dbReference>
<proteinExistence type="predicted"/>
<evidence type="ECO:0000256" key="3">
    <source>
        <dbReference type="SAM" id="SignalP"/>
    </source>
</evidence>
<dbReference type="PANTHER" id="PTHR34228">
    <property type="entry name" value="PROTEIN CBG09474-RELATED"/>
    <property type="match status" value="1"/>
</dbReference>
<organism evidence="4 5">
    <name type="scientific">Pristionchus fissidentatus</name>
    <dbReference type="NCBI Taxonomy" id="1538716"/>
    <lineage>
        <taxon>Eukaryota</taxon>
        <taxon>Metazoa</taxon>
        <taxon>Ecdysozoa</taxon>
        <taxon>Nematoda</taxon>
        <taxon>Chromadorea</taxon>
        <taxon>Rhabditida</taxon>
        <taxon>Rhabditina</taxon>
        <taxon>Diplogasteromorpha</taxon>
        <taxon>Diplogasteroidea</taxon>
        <taxon>Neodiplogasteridae</taxon>
        <taxon>Pristionchus</taxon>
    </lineage>
</organism>
<dbReference type="AlphaFoldDB" id="A0AAV5UXT1"/>
<keyword evidence="5" id="KW-1185">Reference proteome</keyword>
<comment type="caution">
    <text evidence="4">The sequence shown here is derived from an EMBL/GenBank/DDBJ whole genome shotgun (WGS) entry which is preliminary data.</text>
</comment>
<dbReference type="SUPFAM" id="SSF48619">
    <property type="entry name" value="Phospholipase A2, PLA2"/>
    <property type="match status" value="1"/>
</dbReference>
<evidence type="ECO:0000313" key="4">
    <source>
        <dbReference type="EMBL" id="GMT10978.1"/>
    </source>
</evidence>
<comment type="subcellular location">
    <subcellularLocation>
        <location evidence="1">Secreted</location>
    </subcellularLocation>
</comment>
<dbReference type="PROSITE" id="PS00118">
    <property type="entry name" value="PA2_HIS"/>
    <property type="match status" value="1"/>
</dbReference>
<dbReference type="GO" id="GO:0005576">
    <property type="term" value="C:extracellular region"/>
    <property type="evidence" value="ECO:0007669"/>
    <property type="project" value="UniProtKB-SubCell"/>
</dbReference>
<feature type="signal peptide" evidence="3">
    <location>
        <begin position="1"/>
        <end position="15"/>
    </location>
</feature>
<feature type="chain" id="PRO_5043775395" evidence="3">
    <location>
        <begin position="16"/>
        <end position="343"/>
    </location>
</feature>
<accession>A0AAV5UXT1</accession>
<gene>
    <name evidence="4" type="ORF">PFISCL1PPCAC_2275</name>
</gene>
<dbReference type="GO" id="GO:0050482">
    <property type="term" value="P:arachidonate secretion"/>
    <property type="evidence" value="ECO:0007669"/>
    <property type="project" value="InterPro"/>
</dbReference>
<protein>
    <submittedName>
        <fullName evidence="4">Uncharacterized protein</fullName>
    </submittedName>
</protein>
<dbReference type="Proteomes" id="UP001432322">
    <property type="component" value="Unassembled WGS sequence"/>
</dbReference>
<keyword evidence="3" id="KW-0732">Signal</keyword>
<evidence type="ECO:0000256" key="2">
    <source>
        <dbReference type="ARBA" id="ARBA00022525"/>
    </source>
</evidence>
<sequence length="343" mass="39069">QILLLFSFLLVSIESKNLVEHWECGSDTMIGSKTAAQLIVMSCTSVKREANRCCIVHDYCYDNHVRNKWTQEYCDNRFCQCLQDALDKVKDVSCKTTLQGFCASVKSGGAKAFEIASPVYPEDKFAHFVDYQPLGLEMQRLVDKCPLARGLVVDCHNSVVLCLQRDHERIKREELEEGVVEHSYQDCRATMFECLQIIADSRDNDQCTSIARDMSKSINIFSHHLNEKSHKSISEVYPIIVGRLFEQCGRSTKALSSCASSFHECALKNQLQETESYNYVRRIKIGCHKSLSDCIDQATIYETSEGCVEARNLAVNRIREFDFVKDKGFLGVLMEYVGGWKKK</sequence>
<dbReference type="EMBL" id="BTSY01000001">
    <property type="protein sequence ID" value="GMT10978.1"/>
    <property type="molecule type" value="Genomic_DNA"/>
</dbReference>
<feature type="non-terminal residue" evidence="4">
    <location>
        <position position="1"/>
    </location>
</feature>
<dbReference type="GO" id="GO:0004623">
    <property type="term" value="F:phospholipase A2 activity"/>
    <property type="evidence" value="ECO:0007669"/>
    <property type="project" value="InterPro"/>
</dbReference>
<dbReference type="InterPro" id="IPR053322">
    <property type="entry name" value="PLA2-like"/>
</dbReference>
<keyword evidence="2" id="KW-0964">Secreted</keyword>
<name>A0AAV5UXT1_9BILA</name>
<dbReference type="InterPro" id="IPR036444">
    <property type="entry name" value="PLipase_A2_dom_sf"/>
</dbReference>